<comment type="caution">
    <text evidence="2">The sequence shown here is derived from an EMBL/GenBank/DDBJ whole genome shotgun (WGS) entry which is preliminary data.</text>
</comment>
<keyword evidence="3" id="KW-1185">Reference proteome</keyword>
<evidence type="ECO:0000313" key="2">
    <source>
        <dbReference type="EMBL" id="EFI34312.1"/>
    </source>
</evidence>
<evidence type="ECO:0000313" key="3">
    <source>
        <dbReference type="Proteomes" id="UP000005496"/>
    </source>
</evidence>
<dbReference type="AlphaFoldDB" id="D6SNI6"/>
<gene>
    <name evidence="2" type="ORF">Dthio_PD1663</name>
</gene>
<dbReference type="InterPro" id="IPR013976">
    <property type="entry name" value="HDOD"/>
</dbReference>
<dbReference type="Pfam" id="PF08668">
    <property type="entry name" value="HDOD"/>
    <property type="match status" value="1"/>
</dbReference>
<feature type="domain" description="HDOD" evidence="1">
    <location>
        <begin position="149"/>
        <end position="344"/>
    </location>
</feature>
<protein>
    <submittedName>
        <fullName evidence="2">Signal transduction protein</fullName>
    </submittedName>
</protein>
<dbReference type="PANTHER" id="PTHR33525:SF3">
    <property type="entry name" value="RIBONUCLEASE Y"/>
    <property type="match status" value="1"/>
</dbReference>
<dbReference type="Proteomes" id="UP000005496">
    <property type="component" value="Unassembled WGS sequence"/>
</dbReference>
<dbReference type="PANTHER" id="PTHR33525">
    <property type="match status" value="1"/>
</dbReference>
<dbReference type="RefSeq" id="WP_008869640.1">
    <property type="nucleotide sequence ID" value="NZ_ACJN02000002.1"/>
</dbReference>
<dbReference type="PROSITE" id="PS51833">
    <property type="entry name" value="HDOD"/>
    <property type="match status" value="1"/>
</dbReference>
<dbReference type="EMBL" id="ACJN02000002">
    <property type="protein sequence ID" value="EFI34312.1"/>
    <property type="molecule type" value="Genomic_DNA"/>
</dbReference>
<accession>D6SNI6</accession>
<evidence type="ECO:0000259" key="1">
    <source>
        <dbReference type="PROSITE" id="PS51833"/>
    </source>
</evidence>
<proteinExistence type="predicted"/>
<dbReference type="eggNOG" id="COG1639">
    <property type="taxonomic scope" value="Bacteria"/>
</dbReference>
<dbReference type="OrthoDB" id="9803649at2"/>
<dbReference type="CDD" id="cd00077">
    <property type="entry name" value="HDc"/>
    <property type="match status" value="1"/>
</dbReference>
<organism evidence="2 3">
    <name type="scientific">Desulfonatronospira thiodismutans ASO3-1</name>
    <dbReference type="NCBI Taxonomy" id="555779"/>
    <lineage>
        <taxon>Bacteria</taxon>
        <taxon>Pseudomonadati</taxon>
        <taxon>Thermodesulfobacteriota</taxon>
        <taxon>Desulfovibrionia</taxon>
        <taxon>Desulfovibrionales</taxon>
        <taxon>Desulfonatronovibrionaceae</taxon>
        <taxon>Desulfonatronospira</taxon>
    </lineage>
</organism>
<name>D6SNI6_9BACT</name>
<reference evidence="2" key="1">
    <citation type="submission" date="2010-05" db="EMBL/GenBank/DDBJ databases">
        <title>The draft genome of Desulfonatronospira thiodismutans ASO3-1.</title>
        <authorList>
            <consortium name="US DOE Joint Genome Institute (JGI-PGF)"/>
            <person name="Lucas S."/>
            <person name="Copeland A."/>
            <person name="Lapidus A."/>
            <person name="Cheng J.-F."/>
            <person name="Bruce D."/>
            <person name="Goodwin L."/>
            <person name="Pitluck S."/>
            <person name="Chertkov O."/>
            <person name="Brettin T."/>
            <person name="Detter J.C."/>
            <person name="Han C."/>
            <person name="Land M.L."/>
            <person name="Hauser L."/>
            <person name="Kyrpides N."/>
            <person name="Mikhailova N."/>
            <person name="Muyzer G."/>
            <person name="Woyke T."/>
        </authorList>
    </citation>
    <scope>NUCLEOTIDE SEQUENCE [LARGE SCALE GENOMIC DNA]</scope>
    <source>
        <strain evidence="2">ASO3-1</strain>
    </source>
</reference>
<dbReference type="InterPro" id="IPR052340">
    <property type="entry name" value="RNase_Y/CdgJ"/>
</dbReference>
<dbReference type="Gene3D" id="1.10.3210.10">
    <property type="entry name" value="Hypothetical protein af1432"/>
    <property type="match status" value="1"/>
</dbReference>
<dbReference type="SUPFAM" id="SSF109604">
    <property type="entry name" value="HD-domain/PDEase-like"/>
    <property type="match status" value="1"/>
</dbReference>
<dbReference type="InterPro" id="IPR003607">
    <property type="entry name" value="HD/PDEase_dom"/>
</dbReference>
<sequence length="418" mass="45813">MGLLSVDELKPGMVLERDVLAPNGRLLLGTGTELTPRNITVLKTWGVVDAHVQGDGQEHNSHQEPTLTRELLDHTRQQLQPFFACTDLSLPAMREIFKLALYQAAGQGKGHFVLPPSCNTGDQAPDPEKILAGHPLVTAADIIGEQTRLATFPDIYHQINAVLQSPRSSATHIAKVVGKDASLSGKLLRLVNSPFYGFPRKIDTIPRAVAILGTNELSTLALGISVVHYFSGIPEGSVDMKSFWRHSIACGVLSRLLADKQQGLSEETFFVAGLTHDIGRLVMFNHLPGPCGEILEFAARAGMPLFQAESRVLGFDHALLGGELLKKWHFPISLENPVRFHHQPCSALNILDPSIVHVADILVQALDFGSSGNLFVPPLNSTAWQELKMNKTVFTWVKSMALRQVYEIERIFLGGTHD</sequence>